<gene>
    <name evidence="1" type="ORF">ACFSR9_08860</name>
</gene>
<evidence type="ECO:0000313" key="1">
    <source>
        <dbReference type="EMBL" id="MFD2609546.1"/>
    </source>
</evidence>
<protein>
    <submittedName>
        <fullName evidence="1">Uncharacterized protein</fullName>
    </submittedName>
</protein>
<comment type="caution">
    <text evidence="1">The sequence shown here is derived from an EMBL/GenBank/DDBJ whole genome shotgun (WGS) entry which is preliminary data.</text>
</comment>
<accession>A0ABW5P2S2</accession>
<reference evidence="2" key="1">
    <citation type="journal article" date="2019" name="Int. J. Syst. Evol. Microbiol.">
        <title>The Global Catalogue of Microorganisms (GCM) 10K type strain sequencing project: providing services to taxonomists for standard genome sequencing and annotation.</title>
        <authorList>
            <consortium name="The Broad Institute Genomics Platform"/>
            <consortium name="The Broad Institute Genome Sequencing Center for Infectious Disease"/>
            <person name="Wu L."/>
            <person name="Ma J."/>
        </authorList>
    </citation>
    <scope>NUCLEOTIDE SEQUENCE [LARGE SCALE GENOMIC DNA]</scope>
    <source>
        <strain evidence="2">KCTC 33842</strain>
    </source>
</reference>
<name>A0ABW5P2S2_9DEIO</name>
<dbReference type="Proteomes" id="UP001597475">
    <property type="component" value="Unassembled WGS sequence"/>
</dbReference>
<dbReference type="RefSeq" id="WP_386845007.1">
    <property type="nucleotide sequence ID" value="NZ_JBHUMK010000037.1"/>
</dbReference>
<sequence length="75" mass="8237">MKILKRGEFAGHTITVFKVGEQALGGGRLTLELADVDVDGKRVASRVPLKGVDTAEQLYQLGVDYVENLLLPNRR</sequence>
<organism evidence="1 2">
    <name type="scientific">Deinococcus taklimakanensis</name>
    <dbReference type="NCBI Taxonomy" id="536443"/>
    <lineage>
        <taxon>Bacteria</taxon>
        <taxon>Thermotogati</taxon>
        <taxon>Deinococcota</taxon>
        <taxon>Deinococci</taxon>
        <taxon>Deinococcales</taxon>
        <taxon>Deinococcaceae</taxon>
        <taxon>Deinococcus</taxon>
    </lineage>
</organism>
<proteinExistence type="predicted"/>
<evidence type="ECO:0000313" key="2">
    <source>
        <dbReference type="Proteomes" id="UP001597475"/>
    </source>
</evidence>
<keyword evidence="2" id="KW-1185">Reference proteome</keyword>
<dbReference type="EMBL" id="JBHUMK010000037">
    <property type="protein sequence ID" value="MFD2609546.1"/>
    <property type="molecule type" value="Genomic_DNA"/>
</dbReference>